<sequence>MRCRRTADIFFKAVQRPLSLIFLLAAEAPQSWECVVAVLLVHSRFI</sequence>
<dbReference type="InParanoid" id="A0A2K1KTP2"/>
<name>A0A2K1KTP2_PHYPA</name>
<dbReference type="Gramene" id="Pp3c3_8200V3.1">
    <property type="protein sequence ID" value="Pp3c3_8200V3.1"/>
    <property type="gene ID" value="Pp3c3_8200"/>
</dbReference>
<reference evidence="2" key="3">
    <citation type="submission" date="2020-12" db="UniProtKB">
        <authorList>
            <consortium name="EnsemblPlants"/>
        </authorList>
    </citation>
    <scope>IDENTIFICATION</scope>
</reference>
<evidence type="ECO:0000313" key="2">
    <source>
        <dbReference type="EnsemblPlants" id="Pp3c3_8200V3.1"/>
    </source>
</evidence>
<accession>A0A2K1KTP2</accession>
<gene>
    <name evidence="1" type="ORF">PHYPA_004132</name>
</gene>
<dbReference type="Proteomes" id="UP000006727">
    <property type="component" value="Chromosome 3"/>
</dbReference>
<reference evidence="1 3" key="2">
    <citation type="journal article" date="2018" name="Plant J.">
        <title>The Physcomitrella patens chromosome-scale assembly reveals moss genome structure and evolution.</title>
        <authorList>
            <person name="Lang D."/>
            <person name="Ullrich K.K."/>
            <person name="Murat F."/>
            <person name="Fuchs J."/>
            <person name="Jenkins J."/>
            <person name="Haas F.B."/>
            <person name="Piednoel M."/>
            <person name="Gundlach H."/>
            <person name="Van Bel M."/>
            <person name="Meyberg R."/>
            <person name="Vives C."/>
            <person name="Morata J."/>
            <person name="Symeonidi A."/>
            <person name="Hiss M."/>
            <person name="Muchero W."/>
            <person name="Kamisugi Y."/>
            <person name="Saleh O."/>
            <person name="Blanc G."/>
            <person name="Decker E.L."/>
            <person name="van Gessel N."/>
            <person name="Grimwood J."/>
            <person name="Hayes R.D."/>
            <person name="Graham S.W."/>
            <person name="Gunter L.E."/>
            <person name="McDaniel S.F."/>
            <person name="Hoernstein S.N.W."/>
            <person name="Larsson A."/>
            <person name="Li F.W."/>
            <person name="Perroud P.F."/>
            <person name="Phillips J."/>
            <person name="Ranjan P."/>
            <person name="Rokshar D.S."/>
            <person name="Rothfels C.J."/>
            <person name="Schneider L."/>
            <person name="Shu S."/>
            <person name="Stevenson D.W."/>
            <person name="Thummler F."/>
            <person name="Tillich M."/>
            <person name="Villarreal Aguilar J.C."/>
            <person name="Widiez T."/>
            <person name="Wong G.K."/>
            <person name="Wymore A."/>
            <person name="Zhang Y."/>
            <person name="Zimmer A.D."/>
            <person name="Quatrano R.S."/>
            <person name="Mayer K.F.X."/>
            <person name="Goodstein D."/>
            <person name="Casacuberta J.M."/>
            <person name="Vandepoele K."/>
            <person name="Reski R."/>
            <person name="Cuming A.C."/>
            <person name="Tuskan G.A."/>
            <person name="Maumus F."/>
            <person name="Salse J."/>
            <person name="Schmutz J."/>
            <person name="Rensing S.A."/>
        </authorList>
    </citation>
    <scope>NUCLEOTIDE SEQUENCE [LARGE SCALE GENOMIC DNA]</scope>
    <source>
        <strain evidence="2 3">cv. Gransden 2004</strain>
    </source>
</reference>
<dbReference type="AlphaFoldDB" id="A0A2K1KTP2"/>
<organism evidence="1">
    <name type="scientific">Physcomitrium patens</name>
    <name type="common">Spreading-leaved earth moss</name>
    <name type="synonym">Physcomitrella patens</name>
    <dbReference type="NCBI Taxonomy" id="3218"/>
    <lineage>
        <taxon>Eukaryota</taxon>
        <taxon>Viridiplantae</taxon>
        <taxon>Streptophyta</taxon>
        <taxon>Embryophyta</taxon>
        <taxon>Bryophyta</taxon>
        <taxon>Bryophytina</taxon>
        <taxon>Bryopsida</taxon>
        <taxon>Funariidae</taxon>
        <taxon>Funariales</taxon>
        <taxon>Funariaceae</taxon>
        <taxon>Physcomitrium</taxon>
    </lineage>
</organism>
<reference evidence="1 3" key="1">
    <citation type="journal article" date="2008" name="Science">
        <title>The Physcomitrella genome reveals evolutionary insights into the conquest of land by plants.</title>
        <authorList>
            <person name="Rensing S."/>
            <person name="Lang D."/>
            <person name="Zimmer A."/>
            <person name="Terry A."/>
            <person name="Salamov A."/>
            <person name="Shapiro H."/>
            <person name="Nishiyama T."/>
            <person name="Perroud P.-F."/>
            <person name="Lindquist E."/>
            <person name="Kamisugi Y."/>
            <person name="Tanahashi T."/>
            <person name="Sakakibara K."/>
            <person name="Fujita T."/>
            <person name="Oishi K."/>
            <person name="Shin-I T."/>
            <person name="Kuroki Y."/>
            <person name="Toyoda A."/>
            <person name="Suzuki Y."/>
            <person name="Hashimoto A."/>
            <person name="Yamaguchi K."/>
            <person name="Sugano A."/>
            <person name="Kohara Y."/>
            <person name="Fujiyama A."/>
            <person name="Anterola A."/>
            <person name="Aoki S."/>
            <person name="Ashton N."/>
            <person name="Barbazuk W.B."/>
            <person name="Barker E."/>
            <person name="Bennetzen J."/>
            <person name="Bezanilla M."/>
            <person name="Blankenship R."/>
            <person name="Cho S.H."/>
            <person name="Dutcher S."/>
            <person name="Estelle M."/>
            <person name="Fawcett J.A."/>
            <person name="Gundlach H."/>
            <person name="Hanada K."/>
            <person name="Heyl A."/>
            <person name="Hicks K.A."/>
            <person name="Hugh J."/>
            <person name="Lohr M."/>
            <person name="Mayer K."/>
            <person name="Melkozernov A."/>
            <person name="Murata T."/>
            <person name="Nelson D."/>
            <person name="Pils B."/>
            <person name="Prigge M."/>
            <person name="Reiss B."/>
            <person name="Renner T."/>
            <person name="Rombauts S."/>
            <person name="Rushton P."/>
            <person name="Sanderfoot A."/>
            <person name="Schween G."/>
            <person name="Shiu S.-H."/>
            <person name="Stueber K."/>
            <person name="Theodoulou F.L."/>
            <person name="Tu H."/>
            <person name="Van de Peer Y."/>
            <person name="Verrier P.J."/>
            <person name="Waters E."/>
            <person name="Wood A."/>
            <person name="Yang L."/>
            <person name="Cove D."/>
            <person name="Cuming A."/>
            <person name="Hasebe M."/>
            <person name="Lucas S."/>
            <person name="Mishler D.B."/>
            <person name="Reski R."/>
            <person name="Grigoriev I."/>
            <person name="Quatrano R.S."/>
            <person name="Boore J.L."/>
        </authorList>
    </citation>
    <scope>NUCLEOTIDE SEQUENCE [LARGE SCALE GENOMIC DNA]</scope>
    <source>
        <strain evidence="2 3">cv. Gransden 2004</strain>
    </source>
</reference>
<dbReference type="EMBL" id="ABEU02000003">
    <property type="protein sequence ID" value="PNR57139.1"/>
    <property type="molecule type" value="Genomic_DNA"/>
</dbReference>
<dbReference type="EnsemblPlants" id="Pp3c3_8200V3.1">
    <property type="protein sequence ID" value="Pp3c3_8200V3.1"/>
    <property type="gene ID" value="Pp3c3_8200"/>
</dbReference>
<evidence type="ECO:0000313" key="3">
    <source>
        <dbReference type="Proteomes" id="UP000006727"/>
    </source>
</evidence>
<keyword evidence="3" id="KW-1185">Reference proteome</keyword>
<proteinExistence type="predicted"/>
<protein>
    <submittedName>
        <fullName evidence="1 2">Uncharacterized protein</fullName>
    </submittedName>
</protein>
<evidence type="ECO:0000313" key="1">
    <source>
        <dbReference type="EMBL" id="PNR57139.1"/>
    </source>
</evidence>